<dbReference type="GO" id="GO:0006457">
    <property type="term" value="P:protein folding"/>
    <property type="evidence" value="ECO:0007669"/>
    <property type="project" value="InterPro"/>
</dbReference>
<dbReference type="GO" id="GO:0019627">
    <property type="term" value="P:urea metabolic process"/>
    <property type="evidence" value="ECO:0007669"/>
    <property type="project" value="InterPro"/>
</dbReference>
<proteinExistence type="inferred from homology"/>
<evidence type="ECO:0000256" key="1">
    <source>
        <dbReference type="ARBA" id="ARBA00004496"/>
    </source>
</evidence>
<dbReference type="Pfam" id="PF05194">
    <property type="entry name" value="UreE_C"/>
    <property type="match status" value="1"/>
</dbReference>
<evidence type="ECO:0000259" key="6">
    <source>
        <dbReference type="SMART" id="SM00988"/>
    </source>
</evidence>
<keyword evidence="4 5" id="KW-0143">Chaperone</keyword>
<dbReference type="RefSeq" id="WP_085473336.1">
    <property type="nucleotide sequence ID" value="NZ_FXAU01000004.1"/>
</dbReference>
<dbReference type="STRING" id="561061.SAMN05660862_2609"/>
<dbReference type="OrthoDB" id="9810882at2"/>
<dbReference type="Gene3D" id="2.60.260.20">
    <property type="entry name" value="Urease metallochaperone UreE, N-terminal domain"/>
    <property type="match status" value="1"/>
</dbReference>
<keyword evidence="2 5" id="KW-0963">Cytoplasm</keyword>
<comment type="subcellular location">
    <subcellularLocation>
        <location evidence="1 5">Cytoplasm</location>
    </subcellularLocation>
</comment>
<comment type="similarity">
    <text evidence="5">Belongs to the UreE family.</text>
</comment>
<dbReference type="InterPro" id="IPR036118">
    <property type="entry name" value="UreE_N_sf"/>
</dbReference>
<dbReference type="Proteomes" id="UP000192980">
    <property type="component" value="Unassembled WGS sequence"/>
</dbReference>
<dbReference type="GO" id="GO:0005737">
    <property type="term" value="C:cytoplasm"/>
    <property type="evidence" value="ECO:0007669"/>
    <property type="project" value="UniProtKB-SubCell"/>
</dbReference>
<dbReference type="InterPro" id="IPR004029">
    <property type="entry name" value="UreE_N"/>
</dbReference>
<reference evidence="7 8" key="1">
    <citation type="submission" date="2017-04" db="EMBL/GenBank/DDBJ databases">
        <authorList>
            <person name="Afonso C.L."/>
            <person name="Miller P.J."/>
            <person name="Scott M.A."/>
            <person name="Spackman E."/>
            <person name="Goraichik I."/>
            <person name="Dimitrov K.M."/>
            <person name="Suarez D.L."/>
            <person name="Swayne D.E."/>
        </authorList>
    </citation>
    <scope>NUCLEOTIDE SEQUENCE [LARGE SCALE GENOMIC DNA]</scope>
    <source>
        <strain evidence="7 8">DSM 22418</strain>
    </source>
</reference>
<dbReference type="GO" id="GO:0051082">
    <property type="term" value="F:unfolded protein binding"/>
    <property type="evidence" value="ECO:0007669"/>
    <property type="project" value="UniProtKB-UniRule"/>
</dbReference>
<evidence type="ECO:0000256" key="5">
    <source>
        <dbReference type="HAMAP-Rule" id="MF_00822"/>
    </source>
</evidence>
<dbReference type="HAMAP" id="MF_00822">
    <property type="entry name" value="UreE"/>
    <property type="match status" value="1"/>
</dbReference>
<comment type="function">
    <text evidence="5">Involved in urease metallocenter assembly. Binds nickel. Probably functions as a nickel donor during metallocenter assembly.</text>
</comment>
<dbReference type="AlphaFoldDB" id="A0A1X7K7N9"/>
<dbReference type="GO" id="GO:0016151">
    <property type="term" value="F:nickel cation binding"/>
    <property type="evidence" value="ECO:0007669"/>
    <property type="project" value="UniProtKB-UniRule"/>
</dbReference>
<sequence>MFVSNDIKGNIYTSDQFGEREIDFLELDWFDVEKRVIRAITVGKREIGFRNFADRLLEDGDVLVDDGATCIALRILPCKSLVIKPRDAREMAIACFEIGNRHLPMAIDDQACLVVAYESPLHELLKRGDFVVEISDKVISQAQTLKIHEWSVQTSFKITLAPTIDESIIDIITD</sequence>
<evidence type="ECO:0000256" key="3">
    <source>
        <dbReference type="ARBA" id="ARBA00022596"/>
    </source>
</evidence>
<dbReference type="InterPro" id="IPR012406">
    <property type="entry name" value="UreE"/>
</dbReference>
<evidence type="ECO:0000256" key="2">
    <source>
        <dbReference type="ARBA" id="ARBA00022490"/>
    </source>
</evidence>
<dbReference type="GO" id="GO:0065003">
    <property type="term" value="P:protein-containing complex assembly"/>
    <property type="evidence" value="ECO:0007669"/>
    <property type="project" value="InterPro"/>
</dbReference>
<evidence type="ECO:0000256" key="4">
    <source>
        <dbReference type="ARBA" id="ARBA00023186"/>
    </source>
</evidence>
<organism evidence="7 8">
    <name type="scientific">Sphingobacterium psychroaquaticum</name>
    <dbReference type="NCBI Taxonomy" id="561061"/>
    <lineage>
        <taxon>Bacteria</taxon>
        <taxon>Pseudomonadati</taxon>
        <taxon>Bacteroidota</taxon>
        <taxon>Sphingobacteriia</taxon>
        <taxon>Sphingobacteriales</taxon>
        <taxon>Sphingobacteriaceae</taxon>
        <taxon>Sphingobacterium</taxon>
    </lineage>
</organism>
<dbReference type="InterPro" id="IPR007864">
    <property type="entry name" value="UreE_C_dom"/>
</dbReference>
<feature type="domain" description="UreE urease accessory N-terminal" evidence="6">
    <location>
        <begin position="7"/>
        <end position="71"/>
    </location>
</feature>
<dbReference type="SUPFAM" id="SSF69287">
    <property type="entry name" value="Urease metallochaperone UreE, N-terminal domain"/>
    <property type="match status" value="1"/>
</dbReference>
<keyword evidence="8" id="KW-1185">Reference proteome</keyword>
<dbReference type="Gene3D" id="3.30.70.790">
    <property type="entry name" value="UreE, C-terminal domain"/>
    <property type="match status" value="1"/>
</dbReference>
<evidence type="ECO:0000313" key="7">
    <source>
        <dbReference type="EMBL" id="SMG36340.1"/>
    </source>
</evidence>
<name>A0A1X7K7N9_9SPHI</name>
<gene>
    <name evidence="5" type="primary">ureE</name>
    <name evidence="7" type="ORF">SAMN05660862_2609</name>
</gene>
<keyword evidence="3 5" id="KW-0533">Nickel</keyword>
<protein>
    <recommendedName>
        <fullName evidence="5">Urease accessory protein UreE</fullName>
    </recommendedName>
</protein>
<dbReference type="EMBL" id="FXAU01000004">
    <property type="protein sequence ID" value="SMG36340.1"/>
    <property type="molecule type" value="Genomic_DNA"/>
</dbReference>
<dbReference type="SUPFAM" id="SSF69737">
    <property type="entry name" value="Urease metallochaperone UreE, C-terminal domain"/>
    <property type="match status" value="1"/>
</dbReference>
<dbReference type="SMART" id="SM00988">
    <property type="entry name" value="UreE_N"/>
    <property type="match status" value="1"/>
</dbReference>
<dbReference type="Pfam" id="PF02814">
    <property type="entry name" value="UreE_N"/>
    <property type="match status" value="1"/>
</dbReference>
<evidence type="ECO:0000313" key="8">
    <source>
        <dbReference type="Proteomes" id="UP000192980"/>
    </source>
</evidence>
<accession>A0A1X7K7N9</accession>